<protein>
    <submittedName>
        <fullName evidence="3">ATP-dependent Clp protease ATP-binding subunit ClpX</fullName>
    </submittedName>
</protein>
<keyword evidence="3" id="KW-0547">Nucleotide-binding</keyword>
<dbReference type="GO" id="GO:0006508">
    <property type="term" value="P:proteolysis"/>
    <property type="evidence" value="ECO:0007669"/>
    <property type="project" value="UniProtKB-KW"/>
</dbReference>
<dbReference type="InterPro" id="IPR059188">
    <property type="entry name" value="Znf_CLPX-like"/>
</dbReference>
<gene>
    <name evidence="3" type="ORF">WFZ85_16185</name>
</gene>
<comment type="similarity">
    <text evidence="1">Belongs to the ClpX chaperone family.</text>
</comment>
<dbReference type="InterPro" id="IPR050052">
    <property type="entry name" value="ATP-dep_Clp_protease_ClpX"/>
</dbReference>
<keyword evidence="3" id="KW-0378">Hydrolase</keyword>
<reference evidence="3 4" key="1">
    <citation type="submission" date="2024-03" db="EMBL/GenBank/DDBJ databases">
        <title>Two novel species of the genus Flavobacterium exhibiting potentially degradation of complex polysaccharides.</title>
        <authorList>
            <person name="Lian X."/>
        </authorList>
    </citation>
    <scope>NUCLEOTIDE SEQUENCE [LARGE SCALE GENOMIC DNA]</scope>
    <source>
        <strain evidence="4">j3</strain>
    </source>
</reference>
<dbReference type="PROSITE" id="PS51902">
    <property type="entry name" value="CLPX_ZB"/>
    <property type="match status" value="1"/>
</dbReference>
<dbReference type="Gene3D" id="3.40.50.300">
    <property type="entry name" value="P-loop containing nucleotide triphosphate hydrolases"/>
    <property type="match status" value="1"/>
</dbReference>
<dbReference type="GO" id="GO:0005524">
    <property type="term" value="F:ATP binding"/>
    <property type="evidence" value="ECO:0007669"/>
    <property type="project" value="UniProtKB-KW"/>
</dbReference>
<dbReference type="PROSITE" id="PS00675">
    <property type="entry name" value="SIGMA54_INTERACT_1"/>
    <property type="match status" value="1"/>
</dbReference>
<feature type="non-terminal residue" evidence="3">
    <location>
        <position position="101"/>
    </location>
</feature>
<feature type="domain" description="ClpX-type ZB" evidence="2">
    <location>
        <begin position="1"/>
        <end position="25"/>
    </location>
</feature>
<evidence type="ECO:0000256" key="1">
    <source>
        <dbReference type="PROSITE-ProRule" id="PRU01250"/>
    </source>
</evidence>
<keyword evidence="3" id="KW-0645">Protease</keyword>
<evidence type="ECO:0000313" key="4">
    <source>
        <dbReference type="Proteomes" id="UP001460072"/>
    </source>
</evidence>
<dbReference type="GO" id="GO:0008233">
    <property type="term" value="F:peptidase activity"/>
    <property type="evidence" value="ECO:0007669"/>
    <property type="project" value="UniProtKB-KW"/>
</dbReference>
<name>A0ABU9NDR9_9FLAO</name>
<dbReference type="PANTHER" id="PTHR48102:SF7">
    <property type="entry name" value="ATP-DEPENDENT CLP PROTEASE ATP-BINDING SUBUNIT CLPX-LIKE, MITOCHONDRIAL"/>
    <property type="match status" value="1"/>
</dbReference>
<evidence type="ECO:0000259" key="2">
    <source>
        <dbReference type="PROSITE" id="PS51902"/>
    </source>
</evidence>
<dbReference type="EMBL" id="JBCGDO010000117">
    <property type="protein sequence ID" value="MEM0544128.1"/>
    <property type="molecule type" value="Genomic_DNA"/>
</dbReference>
<evidence type="ECO:0000313" key="3">
    <source>
        <dbReference type="EMBL" id="MEM0544128.1"/>
    </source>
</evidence>
<keyword evidence="4" id="KW-1185">Reference proteome</keyword>
<comment type="caution">
    <text evidence="1">Lacks conserved residue(s) required for the propagation of feature annotation.</text>
</comment>
<organism evidence="3 4">
    <name type="scientific">Flavobacterium aureirubrum</name>
    <dbReference type="NCBI Taxonomy" id="3133147"/>
    <lineage>
        <taxon>Bacteria</taxon>
        <taxon>Pseudomonadati</taxon>
        <taxon>Bacteroidota</taxon>
        <taxon>Flavobacteriia</taxon>
        <taxon>Flavobacteriales</taxon>
        <taxon>Flavobacteriaceae</taxon>
        <taxon>Flavobacterium</taxon>
    </lineage>
</organism>
<proteinExistence type="inferred from homology"/>
<keyword evidence="1" id="KW-0143">Chaperone</keyword>
<dbReference type="InterPro" id="IPR025662">
    <property type="entry name" value="Sigma_54_int_dom_ATP-bd_1"/>
</dbReference>
<sequence>MNAHVCDRCIEPAHGIVLEELKGSTTLKKKSNDLVLKKPKEIRKFLDQYVIGQDQTKQVMSVAVYNHYKRLMQLQNEEDVEIEKSNIIMVGQTGTGKTLVA</sequence>
<dbReference type="SUPFAM" id="SSF52540">
    <property type="entry name" value="P-loop containing nucleoside triphosphate hydrolases"/>
    <property type="match status" value="1"/>
</dbReference>
<dbReference type="PANTHER" id="PTHR48102">
    <property type="entry name" value="ATP-DEPENDENT CLP PROTEASE ATP-BINDING SUBUNIT CLPX-LIKE, MITOCHONDRIAL-RELATED"/>
    <property type="match status" value="1"/>
</dbReference>
<dbReference type="Proteomes" id="UP001460072">
    <property type="component" value="Unassembled WGS sequence"/>
</dbReference>
<accession>A0ABU9NDR9</accession>
<keyword evidence="3" id="KW-0067">ATP-binding</keyword>
<comment type="caution">
    <text evidence="3">The sequence shown here is derived from an EMBL/GenBank/DDBJ whole genome shotgun (WGS) entry which is preliminary data.</text>
</comment>
<dbReference type="InterPro" id="IPR027417">
    <property type="entry name" value="P-loop_NTPase"/>
</dbReference>